<dbReference type="GO" id="GO:0034058">
    <property type="term" value="P:endosomal vesicle fusion"/>
    <property type="evidence" value="ECO:0007669"/>
    <property type="project" value="TreeGrafter"/>
</dbReference>
<dbReference type="Pfam" id="PF00780">
    <property type="entry name" value="CNH"/>
    <property type="match status" value="1"/>
</dbReference>
<dbReference type="AlphaFoldDB" id="A0A9Q1I8F8"/>
<dbReference type="PANTHER" id="PTHR12894:SF30">
    <property type="entry name" value="TRANSFORMING GROWTH FACTOR-BETA RECEPTOR-ASSOCIATED PROTEIN 1-LIKE"/>
    <property type="match status" value="1"/>
</dbReference>
<accession>A0A9Q1I8F8</accession>
<evidence type="ECO:0000259" key="1">
    <source>
        <dbReference type="PROSITE" id="PS50219"/>
    </source>
</evidence>
<dbReference type="EMBL" id="JAFJMO010000001">
    <property type="protein sequence ID" value="KAJ8288644.1"/>
    <property type="molecule type" value="Genomic_DNA"/>
</dbReference>
<dbReference type="InterPro" id="IPR001180">
    <property type="entry name" value="CNH_dom"/>
</dbReference>
<dbReference type="InterPro" id="IPR019452">
    <property type="entry name" value="VPS39/TGF_beta_rcpt-assoc_1"/>
</dbReference>
<dbReference type="GO" id="GO:0006914">
    <property type="term" value="P:autophagy"/>
    <property type="evidence" value="ECO:0007669"/>
    <property type="project" value="TreeGrafter"/>
</dbReference>
<organism evidence="2 3">
    <name type="scientific">Conger conger</name>
    <name type="common">Conger eel</name>
    <name type="synonym">Muraena conger</name>
    <dbReference type="NCBI Taxonomy" id="82655"/>
    <lineage>
        <taxon>Eukaryota</taxon>
        <taxon>Metazoa</taxon>
        <taxon>Chordata</taxon>
        <taxon>Craniata</taxon>
        <taxon>Vertebrata</taxon>
        <taxon>Euteleostomi</taxon>
        <taxon>Actinopterygii</taxon>
        <taxon>Neopterygii</taxon>
        <taxon>Teleostei</taxon>
        <taxon>Anguilliformes</taxon>
        <taxon>Congridae</taxon>
        <taxon>Conger</taxon>
    </lineage>
</organism>
<feature type="domain" description="CNH" evidence="1">
    <location>
        <begin position="23"/>
        <end position="300"/>
    </location>
</feature>
<keyword evidence="3" id="KW-1185">Reference proteome</keyword>
<dbReference type="GO" id="GO:0005737">
    <property type="term" value="C:cytoplasm"/>
    <property type="evidence" value="ECO:0007669"/>
    <property type="project" value="TreeGrafter"/>
</dbReference>
<dbReference type="Pfam" id="PF10366">
    <property type="entry name" value="Vps39_1"/>
    <property type="match status" value="1"/>
</dbReference>
<evidence type="ECO:0000313" key="2">
    <source>
        <dbReference type="EMBL" id="KAJ8288644.1"/>
    </source>
</evidence>
<dbReference type="GO" id="GO:0016020">
    <property type="term" value="C:membrane"/>
    <property type="evidence" value="ECO:0007669"/>
    <property type="project" value="TreeGrafter"/>
</dbReference>
<dbReference type="OrthoDB" id="10258882at2759"/>
<dbReference type="PROSITE" id="PS50219">
    <property type="entry name" value="CNH"/>
    <property type="match status" value="1"/>
</dbReference>
<dbReference type="InterPro" id="IPR032914">
    <property type="entry name" value="Vam6/VPS39/TRAP1"/>
</dbReference>
<sequence length="858" mass="96111">MSLKAFIPSLVLEKPTTGKERDKSSIQCLEACGRNLYIGGKDSLIQHFVVMDEGGPGPGMEGKSAGIREVRRRQLGSRSPISQLGAIPFLNHLLVLSDGSLSALNMFSLEPLPGLRRIRSVSFFHLHGADVSAQPSPAVELFTLSARRRSVNIHSVWVDRWDCLREVSLPQEPLSLAVDRSSLCVAAGDRYFLHDHEAGATLDLFPHDLPKQGVIVNAIGKGEFLLHGPGSLGMFVTRSGVSGRPPIQWSEGVLGAVVHFPYVLTLCSEALHIYSMLDQRIKQTIPLSRAKGLFSTPERVFAFSEREVLCLSPVALEEQIKALVASQHVDAALDFVQGVQSLLSKDTYKVLHNNLTCTLGFVKFYQERFSEAKYLFIEGNLDPREIIALYPEHYPVCKDFVSQHAPVFNAKDLRALKEDCATFERYQSFLTNFLREVQWSDQSHHCRQDVDGVLLKLYLERGNEADLVELLSSANACVLNTCVPYLECHKRFYALGLLYQSHSQDENAIQTWVNIVDGDDPDGMSSAAYEQVVNALRQQKSRQLVWKFADWALQKSQEVGVQIFTSREEEQAPFEEEEVLSFLNKHHLALALYLEHLIFALKSKKERHHTLLAMTYVTQVLGIVEKGEGSNITANSTREKLQQFLWKSTLYSTVAVQEQIQATSLHLERAILHGVAGEHRKALEVLVHGEKDLQAAEDYCRMARSNQAKEFGSPLYHLLLNIYLDSPQLATKATDLLNRNAEAFDPVAVLRVLPGTWSMPLVSRFLSESVRGLVHRRKMGGVERNLAKVEHFRHKCTRTTLTRGMIKVERDQGQTRIRKFPGHGLPCGRTGGLRGSNGVPGQYSHGRHLTGEMMNSLL</sequence>
<proteinExistence type="predicted"/>
<protein>
    <recommendedName>
        <fullName evidence="1">CNH domain-containing protein</fullName>
    </recommendedName>
</protein>
<dbReference type="PANTHER" id="PTHR12894">
    <property type="entry name" value="CNH DOMAIN CONTAINING"/>
    <property type="match status" value="1"/>
</dbReference>
<reference evidence="2" key="1">
    <citation type="journal article" date="2023" name="Science">
        <title>Genome structures resolve the early diversification of teleost fishes.</title>
        <authorList>
            <person name="Parey E."/>
            <person name="Louis A."/>
            <person name="Montfort J."/>
            <person name="Bouchez O."/>
            <person name="Roques C."/>
            <person name="Iampietro C."/>
            <person name="Lluch J."/>
            <person name="Castinel A."/>
            <person name="Donnadieu C."/>
            <person name="Desvignes T."/>
            <person name="Floi Bucao C."/>
            <person name="Jouanno E."/>
            <person name="Wen M."/>
            <person name="Mejri S."/>
            <person name="Dirks R."/>
            <person name="Jansen H."/>
            <person name="Henkel C."/>
            <person name="Chen W.J."/>
            <person name="Zahm M."/>
            <person name="Cabau C."/>
            <person name="Klopp C."/>
            <person name="Thompson A.W."/>
            <person name="Robinson-Rechavi M."/>
            <person name="Braasch I."/>
            <person name="Lecointre G."/>
            <person name="Bobe J."/>
            <person name="Postlethwait J.H."/>
            <person name="Berthelot C."/>
            <person name="Roest Crollius H."/>
            <person name="Guiguen Y."/>
        </authorList>
    </citation>
    <scope>NUCLEOTIDE SEQUENCE</scope>
    <source>
        <strain evidence="2">Concon-B</strain>
    </source>
</reference>
<comment type="caution">
    <text evidence="2">The sequence shown here is derived from an EMBL/GenBank/DDBJ whole genome shotgun (WGS) entry which is preliminary data.</text>
</comment>
<gene>
    <name evidence="2" type="ORF">COCON_G00013030</name>
</gene>
<name>A0A9Q1I8F8_CONCO</name>
<dbReference type="Proteomes" id="UP001152803">
    <property type="component" value="Unassembled WGS sequence"/>
</dbReference>
<evidence type="ECO:0000313" key="3">
    <source>
        <dbReference type="Proteomes" id="UP001152803"/>
    </source>
</evidence>